<dbReference type="EMBL" id="LAZR01002215">
    <property type="protein sequence ID" value="KKN32967.1"/>
    <property type="molecule type" value="Genomic_DNA"/>
</dbReference>
<evidence type="ECO:0000313" key="1">
    <source>
        <dbReference type="EMBL" id="KKN32967.1"/>
    </source>
</evidence>
<name>A0A0F9Q7I9_9ZZZZ</name>
<organism evidence="1">
    <name type="scientific">marine sediment metagenome</name>
    <dbReference type="NCBI Taxonomy" id="412755"/>
    <lineage>
        <taxon>unclassified sequences</taxon>
        <taxon>metagenomes</taxon>
        <taxon>ecological metagenomes</taxon>
    </lineage>
</organism>
<proteinExistence type="predicted"/>
<comment type="caution">
    <text evidence="1">The sequence shown here is derived from an EMBL/GenBank/DDBJ whole genome shotgun (WGS) entry which is preliminary data.</text>
</comment>
<sequence length="64" mass="7151">MGTDNLKLLGALVAQSTTARNFKKPLEDLIKAARDELDNNPKLRKAQHDLWKDGGTPTFITDEE</sequence>
<reference evidence="1" key="1">
    <citation type="journal article" date="2015" name="Nature">
        <title>Complex archaea that bridge the gap between prokaryotes and eukaryotes.</title>
        <authorList>
            <person name="Spang A."/>
            <person name="Saw J.H."/>
            <person name="Jorgensen S.L."/>
            <person name="Zaremba-Niedzwiedzka K."/>
            <person name="Martijn J."/>
            <person name="Lind A.E."/>
            <person name="van Eijk R."/>
            <person name="Schleper C."/>
            <person name="Guy L."/>
            <person name="Ettema T.J."/>
        </authorList>
    </citation>
    <scope>NUCLEOTIDE SEQUENCE</scope>
</reference>
<dbReference type="AlphaFoldDB" id="A0A0F9Q7I9"/>
<protein>
    <submittedName>
        <fullName evidence="1">Uncharacterized protein</fullName>
    </submittedName>
</protein>
<gene>
    <name evidence="1" type="ORF">LCGC14_0808390</name>
</gene>
<accession>A0A0F9Q7I9</accession>